<reference evidence="3" key="1">
    <citation type="submission" date="2015-08" db="EMBL/GenBank/DDBJ databases">
        <authorList>
            <person name="Kim K.M."/>
        </authorList>
    </citation>
    <scope>NUCLEOTIDE SEQUENCE [LARGE SCALE GENOMIC DNA]</scope>
    <source>
        <strain evidence="3">KCTC 23892</strain>
    </source>
</reference>
<keyword evidence="3" id="KW-1185">Reference proteome</keyword>
<dbReference type="EMBL" id="CP012418">
    <property type="protein sequence ID" value="AOE50977.1"/>
    <property type="molecule type" value="Genomic_DNA"/>
</dbReference>
<dbReference type="KEGG" id="ksd:KS2013_2273"/>
<dbReference type="RefSeq" id="WP_068994047.1">
    <property type="nucleotide sequence ID" value="NZ_CP012418.1"/>
</dbReference>
<evidence type="ECO:0000259" key="1">
    <source>
        <dbReference type="Pfam" id="PF22818"/>
    </source>
</evidence>
<dbReference type="InterPro" id="IPR054545">
    <property type="entry name" value="ApeI-like"/>
</dbReference>
<name>A0A1B3BE45_9GAMM</name>
<evidence type="ECO:0000313" key="2">
    <source>
        <dbReference type="EMBL" id="AOE50977.1"/>
    </source>
</evidence>
<accession>A0A1B3BE45</accession>
<dbReference type="InterPro" id="IPR016962">
    <property type="entry name" value="Dehydrase_ECs4332_prd"/>
</dbReference>
<dbReference type="PIRSF" id="PIRSF030962">
    <property type="entry name" value="Dehydrase_ECs4332_prd"/>
    <property type="match status" value="1"/>
</dbReference>
<gene>
    <name evidence="2" type="ORF">KS2013_2273</name>
</gene>
<feature type="domain" description="ApeI dehydratase-like" evidence="1">
    <location>
        <begin position="11"/>
        <end position="114"/>
    </location>
</feature>
<dbReference type="PATRIC" id="fig|1144748.3.peg.2293"/>
<dbReference type="InterPro" id="IPR029069">
    <property type="entry name" value="HotDog_dom_sf"/>
</dbReference>
<evidence type="ECO:0000313" key="3">
    <source>
        <dbReference type="Proteomes" id="UP000094147"/>
    </source>
</evidence>
<dbReference type="Pfam" id="PF22818">
    <property type="entry name" value="ApeI-like"/>
    <property type="match status" value="1"/>
</dbReference>
<sequence>MKFPPVINQQVNTDKSCTFSLMITPELDAFEGHFDNFPIVPGVVQIQWALHFFSHYMAQSNSSHRWQVDRLSAIKFQQVITPELSVNLELHFDEQKQLLQFKITSSEHQHSSGKLLLKAVED</sequence>
<dbReference type="Gene3D" id="3.10.129.10">
    <property type="entry name" value="Hotdog Thioesterase"/>
    <property type="match status" value="1"/>
</dbReference>
<organism evidence="2 3">
    <name type="scientific">Kangiella sediminilitoris</name>
    <dbReference type="NCBI Taxonomy" id="1144748"/>
    <lineage>
        <taxon>Bacteria</taxon>
        <taxon>Pseudomonadati</taxon>
        <taxon>Pseudomonadota</taxon>
        <taxon>Gammaproteobacteria</taxon>
        <taxon>Kangiellales</taxon>
        <taxon>Kangiellaceae</taxon>
        <taxon>Kangiella</taxon>
    </lineage>
</organism>
<dbReference type="AlphaFoldDB" id="A0A1B3BE45"/>
<dbReference type="Proteomes" id="UP000094147">
    <property type="component" value="Chromosome"/>
</dbReference>
<proteinExistence type="predicted"/>
<dbReference type="OrthoDB" id="9812842at2"/>
<dbReference type="SUPFAM" id="SSF54637">
    <property type="entry name" value="Thioesterase/thiol ester dehydrase-isomerase"/>
    <property type="match status" value="1"/>
</dbReference>
<dbReference type="STRING" id="1144748.KS2013_2273"/>
<protein>
    <submittedName>
        <fullName evidence="2">AMP-binding enzyme family protein</fullName>
    </submittedName>
</protein>